<dbReference type="InterPro" id="IPR052158">
    <property type="entry name" value="INH-QAR"/>
</dbReference>
<evidence type="ECO:0000259" key="1">
    <source>
        <dbReference type="Pfam" id="PF01965"/>
    </source>
</evidence>
<gene>
    <name evidence="2" type="primary">inhA_3</name>
    <name evidence="2" type="ORF">GJW-30_1_04481</name>
</gene>
<dbReference type="PANTHER" id="PTHR43130">
    <property type="entry name" value="ARAC-FAMILY TRANSCRIPTIONAL REGULATOR"/>
    <property type="match status" value="1"/>
</dbReference>
<sequence>MMKKLLWTVLGLILLGAIGFGGWVLTLPPASTAKAPPIAKEENDAILAALKPRRARPTVAIIGLNDATEVTDYLMPYGILKRADVADVAALATRQGPIRLYPSLTIEAQETTADFDKRMPDGADYVIVPAMSRDDDPEVMAWLKDQRKKGAVIIGVCAGATVVANTGLLDGKRGTTHWWFLKGMRDKHPSIDYVPDRRIVVNDGVVTTTGISASMPLSLTLVEAIAGRTKAEAIARDLGLAHWDARHVSDAFKFNRPFAVTAITNKAAVWGHEQLGVPLDQNVDEVTLALVVDAWSRTFRSRAIAFAPGAVTSRNGLKIAPDQVAADWPEAKRLPQIGTAPAKNLDETLDAIAVRYGDATRDFVAVQLEYPR</sequence>
<dbReference type="GO" id="GO:0050549">
    <property type="term" value="F:cyclohexyl-isocyanide hydratase activity"/>
    <property type="evidence" value="ECO:0007669"/>
    <property type="project" value="UniProtKB-EC"/>
</dbReference>
<dbReference type="InterPro" id="IPR002818">
    <property type="entry name" value="DJ-1/PfpI"/>
</dbReference>
<proteinExistence type="predicted"/>
<keyword evidence="3" id="KW-1185">Reference proteome</keyword>
<dbReference type="Proteomes" id="UP000236884">
    <property type="component" value="Chromosome"/>
</dbReference>
<accession>A0A0S3Q170</accession>
<reference evidence="2 3" key="1">
    <citation type="submission" date="2015-08" db="EMBL/GenBank/DDBJ databases">
        <title>Investigation of the bacterial diversity of lava forest soil.</title>
        <authorList>
            <person name="Lee J.S."/>
        </authorList>
    </citation>
    <scope>NUCLEOTIDE SEQUENCE [LARGE SCALE GENOMIC DNA]</scope>
    <source>
        <strain evidence="2 3">GJW-30</strain>
    </source>
</reference>
<dbReference type="RefSeq" id="WP_096358549.1">
    <property type="nucleotide sequence ID" value="NZ_AP014946.1"/>
</dbReference>
<dbReference type="KEGG" id="vgo:GJW-30_1_04481"/>
<organism evidence="2 3">
    <name type="scientific">Variibacter gotjawalensis</name>
    <dbReference type="NCBI Taxonomy" id="1333996"/>
    <lineage>
        <taxon>Bacteria</taxon>
        <taxon>Pseudomonadati</taxon>
        <taxon>Pseudomonadota</taxon>
        <taxon>Alphaproteobacteria</taxon>
        <taxon>Hyphomicrobiales</taxon>
        <taxon>Nitrobacteraceae</taxon>
        <taxon>Variibacter</taxon>
    </lineage>
</organism>
<dbReference type="Pfam" id="PF01965">
    <property type="entry name" value="DJ-1_PfpI"/>
    <property type="match status" value="1"/>
</dbReference>
<dbReference type="EC" id="4.2.1.103" evidence="2"/>
<dbReference type="InterPro" id="IPR029062">
    <property type="entry name" value="Class_I_gatase-like"/>
</dbReference>
<name>A0A0S3Q170_9BRAD</name>
<dbReference type="EMBL" id="AP014946">
    <property type="protein sequence ID" value="BAT61919.1"/>
    <property type="molecule type" value="Genomic_DNA"/>
</dbReference>
<dbReference type="AlphaFoldDB" id="A0A0S3Q170"/>
<feature type="domain" description="DJ-1/PfpI" evidence="1">
    <location>
        <begin position="62"/>
        <end position="223"/>
    </location>
</feature>
<dbReference type="Gene3D" id="3.40.50.880">
    <property type="match status" value="1"/>
</dbReference>
<dbReference type="PANTHER" id="PTHR43130:SF3">
    <property type="entry name" value="HTH-TYPE TRANSCRIPTIONAL REGULATOR RV1931C"/>
    <property type="match status" value="1"/>
</dbReference>
<keyword evidence="2" id="KW-0456">Lyase</keyword>
<evidence type="ECO:0000313" key="3">
    <source>
        <dbReference type="Proteomes" id="UP000236884"/>
    </source>
</evidence>
<dbReference type="OrthoDB" id="9793422at2"/>
<protein>
    <submittedName>
        <fullName evidence="2">Isonitrile hydratase</fullName>
        <ecNumber evidence="2">4.2.1.103</ecNumber>
    </submittedName>
</protein>
<evidence type="ECO:0000313" key="2">
    <source>
        <dbReference type="EMBL" id="BAT61919.1"/>
    </source>
</evidence>
<dbReference type="SUPFAM" id="SSF52317">
    <property type="entry name" value="Class I glutamine amidotransferase-like"/>
    <property type="match status" value="1"/>
</dbReference>